<dbReference type="Proteomes" id="UP001175211">
    <property type="component" value="Unassembled WGS sequence"/>
</dbReference>
<gene>
    <name evidence="2" type="ORF">EV420DRAFT_1719418</name>
</gene>
<organism evidence="2 3">
    <name type="scientific">Armillaria tabescens</name>
    <name type="common">Ringless honey mushroom</name>
    <name type="synonym">Agaricus tabescens</name>
    <dbReference type="NCBI Taxonomy" id="1929756"/>
    <lineage>
        <taxon>Eukaryota</taxon>
        <taxon>Fungi</taxon>
        <taxon>Dikarya</taxon>
        <taxon>Basidiomycota</taxon>
        <taxon>Agaricomycotina</taxon>
        <taxon>Agaricomycetes</taxon>
        <taxon>Agaricomycetidae</taxon>
        <taxon>Agaricales</taxon>
        <taxon>Marasmiineae</taxon>
        <taxon>Physalacriaceae</taxon>
        <taxon>Desarmillaria</taxon>
    </lineage>
</organism>
<dbReference type="EMBL" id="JAUEPS010000005">
    <property type="protein sequence ID" value="KAK0465375.1"/>
    <property type="molecule type" value="Genomic_DNA"/>
</dbReference>
<evidence type="ECO:0000313" key="2">
    <source>
        <dbReference type="EMBL" id="KAK0465375.1"/>
    </source>
</evidence>
<dbReference type="InterPro" id="IPR019734">
    <property type="entry name" value="TPR_rpt"/>
</dbReference>
<keyword evidence="3" id="KW-1185">Reference proteome</keyword>
<evidence type="ECO:0000313" key="3">
    <source>
        <dbReference type="Proteomes" id="UP001175211"/>
    </source>
</evidence>
<evidence type="ECO:0000256" key="1">
    <source>
        <dbReference type="SAM" id="MobiDB-lite"/>
    </source>
</evidence>
<dbReference type="InterPro" id="IPR011990">
    <property type="entry name" value="TPR-like_helical_dom_sf"/>
</dbReference>
<protein>
    <submittedName>
        <fullName evidence="2">TPR-like protein</fullName>
    </submittedName>
</protein>
<dbReference type="GeneID" id="85363286"/>
<feature type="region of interest" description="Disordered" evidence="1">
    <location>
        <begin position="1"/>
        <end position="24"/>
    </location>
</feature>
<dbReference type="PANTHER" id="PTHR46014">
    <property type="entry name" value="TETRATRICOPEPTIDE REPEAT PROTEIN 1"/>
    <property type="match status" value="1"/>
</dbReference>
<accession>A0AA39U1U2</accession>
<dbReference type="RefSeq" id="XP_060336423.1">
    <property type="nucleotide sequence ID" value="XM_060479738.1"/>
</dbReference>
<dbReference type="InterPro" id="IPR052769">
    <property type="entry name" value="TPR_domain_protein"/>
</dbReference>
<feature type="region of interest" description="Disordered" evidence="1">
    <location>
        <begin position="62"/>
        <end position="112"/>
    </location>
</feature>
<reference evidence="2" key="1">
    <citation type="submission" date="2023-06" db="EMBL/GenBank/DDBJ databases">
        <authorList>
            <consortium name="Lawrence Berkeley National Laboratory"/>
            <person name="Ahrendt S."/>
            <person name="Sahu N."/>
            <person name="Indic B."/>
            <person name="Wong-Bajracharya J."/>
            <person name="Merenyi Z."/>
            <person name="Ke H.-M."/>
            <person name="Monk M."/>
            <person name="Kocsube S."/>
            <person name="Drula E."/>
            <person name="Lipzen A."/>
            <person name="Balint B."/>
            <person name="Henrissat B."/>
            <person name="Andreopoulos B."/>
            <person name="Martin F.M."/>
            <person name="Harder C.B."/>
            <person name="Rigling D."/>
            <person name="Ford K.L."/>
            <person name="Foster G.D."/>
            <person name="Pangilinan J."/>
            <person name="Papanicolaou A."/>
            <person name="Barry K."/>
            <person name="LaButti K."/>
            <person name="Viragh M."/>
            <person name="Koriabine M."/>
            <person name="Yan M."/>
            <person name="Riley R."/>
            <person name="Champramary S."/>
            <person name="Plett K.L."/>
            <person name="Tsai I.J."/>
            <person name="Slot J."/>
            <person name="Sipos G."/>
            <person name="Plett J."/>
            <person name="Nagy L.G."/>
            <person name="Grigoriev I.V."/>
        </authorList>
    </citation>
    <scope>NUCLEOTIDE SEQUENCE</scope>
    <source>
        <strain evidence="2">CCBAS 213</strain>
    </source>
</reference>
<dbReference type="SUPFAM" id="SSF48452">
    <property type="entry name" value="TPR-like"/>
    <property type="match status" value="1"/>
</dbReference>
<feature type="compositionally biased region" description="Low complexity" evidence="1">
    <location>
        <begin position="1"/>
        <end position="17"/>
    </location>
</feature>
<dbReference type="Gene3D" id="1.25.40.10">
    <property type="entry name" value="Tetratricopeptide repeat domain"/>
    <property type="match status" value="1"/>
</dbReference>
<sequence>MADLDSTPSSSTNTASSIEQDANSVKKSLRYAEELKLEGNDHFRQHQWNEALVAYQSGLGHLPKRKKKNVSESPEDLLSSTESDRDEETNDKVELAVTPDNTEAEADTDTETDRECARARAVLNANIGACFVKMSELKQAVEACSQALIDDPKYIKALQRRAASNDQIGSWASLASAQEDYNALLKLLPPNSPQIKETERNLQRLKPRLDDTQKRETAEMLDKLKGLGNSVLGKFGLSTDNFQFVPNGQGGYNMNFSR</sequence>
<proteinExistence type="predicted"/>
<dbReference type="SMART" id="SM00028">
    <property type="entry name" value="TPR"/>
    <property type="match status" value="2"/>
</dbReference>
<dbReference type="AlphaFoldDB" id="A0AA39U1U2"/>
<dbReference type="PANTHER" id="PTHR46014:SF1">
    <property type="entry name" value="TETRATRICOPEPTIDE REPEAT PROTEIN 1"/>
    <property type="match status" value="1"/>
</dbReference>
<name>A0AA39U1U2_ARMTA</name>
<comment type="caution">
    <text evidence="2">The sequence shown here is derived from an EMBL/GenBank/DDBJ whole genome shotgun (WGS) entry which is preliminary data.</text>
</comment>